<dbReference type="PROSITE" id="PS50943">
    <property type="entry name" value="HTH_CROC1"/>
    <property type="match status" value="1"/>
</dbReference>
<gene>
    <name evidence="2" type="ORF">S03H2_63397</name>
</gene>
<feature type="non-terminal residue" evidence="2">
    <location>
        <position position="54"/>
    </location>
</feature>
<dbReference type="EMBL" id="BARU01041077">
    <property type="protein sequence ID" value="GAH84580.1"/>
    <property type="molecule type" value="Genomic_DNA"/>
</dbReference>
<dbReference type="AlphaFoldDB" id="X1JT47"/>
<dbReference type="SMART" id="SM00530">
    <property type="entry name" value="HTH_XRE"/>
    <property type="match status" value="1"/>
</dbReference>
<dbReference type="Pfam" id="PF01381">
    <property type="entry name" value="HTH_3"/>
    <property type="match status" value="1"/>
</dbReference>
<feature type="domain" description="HTH cro/C1-type" evidence="1">
    <location>
        <begin position="7"/>
        <end position="46"/>
    </location>
</feature>
<protein>
    <recommendedName>
        <fullName evidence="1">HTH cro/C1-type domain-containing protein</fullName>
    </recommendedName>
</protein>
<dbReference type="CDD" id="cd00093">
    <property type="entry name" value="HTH_XRE"/>
    <property type="match status" value="1"/>
</dbReference>
<proteinExistence type="predicted"/>
<reference evidence="2" key="1">
    <citation type="journal article" date="2014" name="Front. Microbiol.">
        <title>High frequency of phylogenetically diverse reductive dehalogenase-homologous genes in deep subseafloor sedimentary metagenomes.</title>
        <authorList>
            <person name="Kawai M."/>
            <person name="Futagami T."/>
            <person name="Toyoda A."/>
            <person name="Takaki Y."/>
            <person name="Nishi S."/>
            <person name="Hori S."/>
            <person name="Arai W."/>
            <person name="Tsubouchi T."/>
            <person name="Morono Y."/>
            <person name="Uchiyama I."/>
            <person name="Ito T."/>
            <person name="Fujiyama A."/>
            <person name="Inagaki F."/>
            <person name="Takami H."/>
        </authorList>
    </citation>
    <scope>NUCLEOTIDE SEQUENCE</scope>
    <source>
        <strain evidence="2">Expedition CK06-06</strain>
    </source>
</reference>
<dbReference type="GO" id="GO:0003677">
    <property type="term" value="F:DNA binding"/>
    <property type="evidence" value="ECO:0007669"/>
    <property type="project" value="InterPro"/>
</dbReference>
<sequence length="54" mass="6019">MGLGGIIRQRREELGLTQDKVSARVGISKPYLSNIETSRVKNPPTDGVILRLER</sequence>
<dbReference type="SUPFAM" id="SSF47413">
    <property type="entry name" value="lambda repressor-like DNA-binding domains"/>
    <property type="match status" value="1"/>
</dbReference>
<dbReference type="InterPro" id="IPR001387">
    <property type="entry name" value="Cro/C1-type_HTH"/>
</dbReference>
<dbReference type="Gene3D" id="1.10.260.40">
    <property type="entry name" value="lambda repressor-like DNA-binding domains"/>
    <property type="match status" value="1"/>
</dbReference>
<comment type="caution">
    <text evidence="2">The sequence shown here is derived from an EMBL/GenBank/DDBJ whole genome shotgun (WGS) entry which is preliminary data.</text>
</comment>
<dbReference type="InterPro" id="IPR010982">
    <property type="entry name" value="Lambda_DNA-bd_dom_sf"/>
</dbReference>
<evidence type="ECO:0000259" key="1">
    <source>
        <dbReference type="PROSITE" id="PS50943"/>
    </source>
</evidence>
<accession>X1JT47</accession>
<organism evidence="2">
    <name type="scientific">marine sediment metagenome</name>
    <dbReference type="NCBI Taxonomy" id="412755"/>
    <lineage>
        <taxon>unclassified sequences</taxon>
        <taxon>metagenomes</taxon>
        <taxon>ecological metagenomes</taxon>
    </lineage>
</organism>
<name>X1JT47_9ZZZZ</name>
<evidence type="ECO:0000313" key="2">
    <source>
        <dbReference type="EMBL" id="GAH84580.1"/>
    </source>
</evidence>